<dbReference type="AlphaFoldDB" id="A0A427XQR5"/>
<evidence type="ECO:0000256" key="1">
    <source>
        <dbReference type="SAM" id="MobiDB-lite"/>
    </source>
</evidence>
<sequence length="277" mass="29139">MSAIRDENAPLRVRGQLKPKTSTLGAGLRKPGATTARTPLGKTPTSSSSTKRPLGNSGSENQPPSTRPKPKTPGDKLKTPATSDTGKSSDKTASASGGDKFKTPRRALSAVTPAPAFSASQFVTPAPRQPQSQHRSTDTGDMFKTPRPRAPPLGTKSSAQTRTQTRTPGTGSTGMSTGSSSSSRTARGPPPPRGAVRRPTPKRAISVRADESIEYAAPTALDRAYEMSMQPSRKAAALEAAMFAHDADLPVPTLDEDEFALDLPPMTDLGDDFTFDL</sequence>
<evidence type="ECO:0000313" key="3">
    <source>
        <dbReference type="Proteomes" id="UP000279236"/>
    </source>
</evidence>
<dbReference type="GeneID" id="39593115"/>
<feature type="compositionally biased region" description="Polar residues" evidence="1">
    <location>
        <begin position="80"/>
        <end position="95"/>
    </location>
</feature>
<dbReference type="Proteomes" id="UP000279236">
    <property type="component" value="Unassembled WGS sequence"/>
</dbReference>
<organism evidence="2 3">
    <name type="scientific">Apiotrichum porosum</name>
    <dbReference type="NCBI Taxonomy" id="105984"/>
    <lineage>
        <taxon>Eukaryota</taxon>
        <taxon>Fungi</taxon>
        <taxon>Dikarya</taxon>
        <taxon>Basidiomycota</taxon>
        <taxon>Agaricomycotina</taxon>
        <taxon>Tremellomycetes</taxon>
        <taxon>Trichosporonales</taxon>
        <taxon>Trichosporonaceae</taxon>
        <taxon>Apiotrichum</taxon>
    </lineage>
</organism>
<reference evidence="2 3" key="1">
    <citation type="submission" date="2018-11" db="EMBL/GenBank/DDBJ databases">
        <title>Genome sequence of Apiotrichum porosum DSM 27194.</title>
        <authorList>
            <person name="Aliyu H."/>
            <person name="Gorte O."/>
            <person name="Ochsenreither K."/>
        </authorList>
    </citation>
    <scope>NUCLEOTIDE SEQUENCE [LARGE SCALE GENOMIC DNA]</scope>
    <source>
        <strain evidence="2 3">DSM 27194</strain>
    </source>
</reference>
<feature type="compositionally biased region" description="Polar residues" evidence="1">
    <location>
        <begin position="118"/>
        <end position="134"/>
    </location>
</feature>
<feature type="compositionally biased region" description="Low complexity" evidence="1">
    <location>
        <begin position="160"/>
        <end position="187"/>
    </location>
</feature>
<gene>
    <name evidence="2" type="ORF">EHS24_008572</name>
</gene>
<name>A0A427XQR5_9TREE</name>
<evidence type="ECO:0000313" key="2">
    <source>
        <dbReference type="EMBL" id="RSH81138.1"/>
    </source>
</evidence>
<protein>
    <submittedName>
        <fullName evidence="2">Uncharacterized protein</fullName>
    </submittedName>
</protein>
<feature type="region of interest" description="Disordered" evidence="1">
    <location>
        <begin position="1"/>
        <end position="210"/>
    </location>
</feature>
<dbReference type="RefSeq" id="XP_028475857.1">
    <property type="nucleotide sequence ID" value="XM_028623883.1"/>
</dbReference>
<proteinExistence type="predicted"/>
<keyword evidence="3" id="KW-1185">Reference proteome</keyword>
<comment type="caution">
    <text evidence="2">The sequence shown here is derived from an EMBL/GenBank/DDBJ whole genome shotgun (WGS) entry which is preliminary data.</text>
</comment>
<accession>A0A427XQR5</accession>
<dbReference type="EMBL" id="RSCE01000007">
    <property type="protein sequence ID" value="RSH81138.1"/>
    <property type="molecule type" value="Genomic_DNA"/>
</dbReference>